<evidence type="ECO:0000313" key="3">
    <source>
        <dbReference type="Proteomes" id="UP000756703"/>
    </source>
</evidence>
<evidence type="ECO:0000313" key="2">
    <source>
        <dbReference type="EMBL" id="MBI4132859.1"/>
    </source>
</evidence>
<reference evidence="2" key="1">
    <citation type="submission" date="2020-07" db="EMBL/GenBank/DDBJ databases">
        <title>Huge and variable diversity of episymbiotic CPR bacteria and DPANN archaea in groundwater ecosystems.</title>
        <authorList>
            <person name="He C.Y."/>
            <person name="Keren R."/>
            <person name="Whittaker M."/>
            <person name="Farag I.F."/>
            <person name="Doudna J."/>
            <person name="Cate J.H.D."/>
            <person name="Banfield J.F."/>
        </authorList>
    </citation>
    <scope>NUCLEOTIDE SEQUENCE</scope>
    <source>
        <strain evidence="2">NC_groundwater_1225_Ag_S-0.1um_56_177</strain>
    </source>
</reference>
<dbReference type="NCBIfam" id="TIGR02532">
    <property type="entry name" value="IV_pilin_GFxxxE"/>
    <property type="match status" value="1"/>
</dbReference>
<accession>A0A932YXV5</accession>
<organism evidence="2 3">
    <name type="scientific">Candidatus Sungiibacteriota bacterium</name>
    <dbReference type="NCBI Taxonomy" id="2750080"/>
    <lineage>
        <taxon>Bacteria</taxon>
        <taxon>Candidatus Sungiibacteriota</taxon>
    </lineage>
</organism>
<keyword evidence="1" id="KW-0472">Membrane</keyword>
<dbReference type="Proteomes" id="UP000756703">
    <property type="component" value="Unassembled WGS sequence"/>
</dbReference>
<dbReference type="InterPro" id="IPR012902">
    <property type="entry name" value="N_methyl_site"/>
</dbReference>
<keyword evidence="1" id="KW-0812">Transmembrane</keyword>
<name>A0A932YXV5_9BACT</name>
<evidence type="ECO:0000256" key="1">
    <source>
        <dbReference type="SAM" id="Phobius"/>
    </source>
</evidence>
<proteinExistence type="predicted"/>
<protein>
    <submittedName>
        <fullName evidence="2">Type II secretion system protein</fullName>
    </submittedName>
</protein>
<gene>
    <name evidence="2" type="ORF">HY473_02135</name>
</gene>
<comment type="caution">
    <text evidence="2">The sequence shown here is derived from an EMBL/GenBank/DDBJ whole genome shotgun (WGS) entry which is preliminary data.</text>
</comment>
<dbReference type="AlphaFoldDB" id="A0A932YXV5"/>
<feature type="transmembrane region" description="Helical" evidence="1">
    <location>
        <begin position="12"/>
        <end position="32"/>
    </location>
</feature>
<keyword evidence="1" id="KW-1133">Transmembrane helix</keyword>
<sequence length="184" mass="19727">MAKKNSRTGFTLLETIVALSVILGGLAGPFALATRGIFTAKFAKSKLVALYLAEEGVETIRHMRENNILGNFDWRGLGSCTGSCTVLQDGSYQVSVVDGSPSCPTIFATVGQGDPIVFDSASGLYLQSRSGFACPGVATSPSFTRVVTLSTPATDQMRVVSTITWSDSGILRQVRLEEVFYNWQ</sequence>
<dbReference type="EMBL" id="JACQMI010000013">
    <property type="protein sequence ID" value="MBI4132859.1"/>
    <property type="molecule type" value="Genomic_DNA"/>
</dbReference>